<protein>
    <recommendedName>
        <fullName evidence="5">Transmembrane protein</fullName>
    </recommendedName>
</protein>
<feature type="transmembrane region" description="Helical" evidence="2">
    <location>
        <begin position="383"/>
        <end position="403"/>
    </location>
</feature>
<dbReference type="Proteomes" id="UP000769157">
    <property type="component" value="Unassembled WGS sequence"/>
</dbReference>
<gene>
    <name evidence="3" type="ORF">OGAPHI_001117</name>
</gene>
<accession>A0A9P8PG19</accession>
<comment type="caution">
    <text evidence="3">The sequence shown here is derived from an EMBL/GenBank/DDBJ whole genome shotgun (WGS) entry which is preliminary data.</text>
</comment>
<evidence type="ECO:0000256" key="2">
    <source>
        <dbReference type="SAM" id="Phobius"/>
    </source>
</evidence>
<keyword evidence="4" id="KW-1185">Reference proteome</keyword>
<evidence type="ECO:0000313" key="3">
    <source>
        <dbReference type="EMBL" id="KAH3670602.1"/>
    </source>
</evidence>
<reference evidence="3" key="1">
    <citation type="journal article" date="2021" name="Open Biol.">
        <title>Shared evolutionary footprints suggest mitochondrial oxidative damage underlies multiple complex I losses in fungi.</title>
        <authorList>
            <person name="Schikora-Tamarit M.A."/>
            <person name="Marcet-Houben M."/>
            <person name="Nosek J."/>
            <person name="Gabaldon T."/>
        </authorList>
    </citation>
    <scope>NUCLEOTIDE SEQUENCE</scope>
    <source>
        <strain evidence="3">CBS6075</strain>
    </source>
</reference>
<sequence>MEDDPQMDFCGVGGSQMDPESDGNGCLKLVIGSGNRSSDGSGGRLRSGKLGAGCCDEADTGSGSVNGSETGFSTGMLSFESRSLSWAADCFVLSSATFSLYAANSLALITLAITTCRYRYALCSCLRSRSLSASSSSSSSPSSSSSSTSSSSSSGRAPRSSSSCSTRSMNEFALLFRMSSATRSMSATLTLSGLGSSSPSISCTSAVFSPRSSFVVRYIACLDTNYLPSSAATGTSLPARAAEPAWSSLAAWSTKPTRSSLASKSSWSTRATKATLLAISASLLTVASWSALWTTESALLAAEAALLAKSTLVAAAVSSLAAKSALLAVVTTLLVVLKLVLNLVGSEGAHQTTGNASERGVLARNLGPSVRTSSATNDGGEQASLAVSANLLLLALLLLWLLVGALLARRSPRSKSVLGINDDLLGSLVAVVGWSGLTWSHWRVVQQLQQSLTVTGNQSELLGELSESVKLVKERGLQLLSGDVGQLGLGNQGLGLGSDQLLLQNWDLWRLWVLVLEVCDLVGDLLFPVSGWLDRSLDVSDTLESDSVQVVLVDELVLQLTDLVD</sequence>
<keyword evidence="2" id="KW-1133">Transmembrane helix</keyword>
<dbReference type="EMBL" id="JAEUBE010000087">
    <property type="protein sequence ID" value="KAH3670602.1"/>
    <property type="molecule type" value="Genomic_DNA"/>
</dbReference>
<feature type="region of interest" description="Disordered" evidence="1">
    <location>
        <begin position="132"/>
        <end position="165"/>
    </location>
</feature>
<keyword evidence="2" id="KW-0472">Membrane</keyword>
<dbReference type="GeneID" id="70233085"/>
<evidence type="ECO:0008006" key="5">
    <source>
        <dbReference type="Google" id="ProtNLM"/>
    </source>
</evidence>
<feature type="transmembrane region" description="Helical" evidence="2">
    <location>
        <begin position="324"/>
        <end position="344"/>
    </location>
</feature>
<name>A0A9P8PG19_9ASCO</name>
<reference evidence="3" key="2">
    <citation type="submission" date="2021-01" db="EMBL/GenBank/DDBJ databases">
        <authorList>
            <person name="Schikora-Tamarit M.A."/>
        </authorList>
    </citation>
    <scope>NUCLEOTIDE SEQUENCE</scope>
    <source>
        <strain evidence="3">CBS6075</strain>
    </source>
</reference>
<dbReference type="RefSeq" id="XP_046064027.1">
    <property type="nucleotide sequence ID" value="XM_046201844.1"/>
</dbReference>
<feature type="transmembrane region" description="Helical" evidence="2">
    <location>
        <begin position="274"/>
        <end position="292"/>
    </location>
</feature>
<evidence type="ECO:0000313" key="4">
    <source>
        <dbReference type="Proteomes" id="UP000769157"/>
    </source>
</evidence>
<keyword evidence="2" id="KW-0812">Transmembrane</keyword>
<organism evidence="3 4">
    <name type="scientific">Ogataea philodendri</name>
    <dbReference type="NCBI Taxonomy" id="1378263"/>
    <lineage>
        <taxon>Eukaryota</taxon>
        <taxon>Fungi</taxon>
        <taxon>Dikarya</taxon>
        <taxon>Ascomycota</taxon>
        <taxon>Saccharomycotina</taxon>
        <taxon>Pichiomycetes</taxon>
        <taxon>Pichiales</taxon>
        <taxon>Pichiaceae</taxon>
        <taxon>Ogataea</taxon>
    </lineage>
</organism>
<dbReference type="AlphaFoldDB" id="A0A9P8PG19"/>
<evidence type="ECO:0000256" key="1">
    <source>
        <dbReference type="SAM" id="MobiDB-lite"/>
    </source>
</evidence>
<feature type="transmembrane region" description="Helical" evidence="2">
    <location>
        <begin position="298"/>
        <end position="317"/>
    </location>
</feature>
<proteinExistence type="predicted"/>